<keyword evidence="7 11" id="KW-0067">ATP-binding</keyword>
<proteinExistence type="inferred from homology"/>
<comment type="caution">
    <text evidence="13">The sequence shown here is derived from an EMBL/GenBank/DDBJ whole genome shotgun (WGS) entry which is preliminary data.</text>
</comment>
<dbReference type="EC" id="6.1.1.20" evidence="11"/>
<dbReference type="InterPro" id="IPR022917">
    <property type="entry name" value="Phe_tRNA_ligase_alpha_bac/arc"/>
</dbReference>
<accession>A0ABT5XD75</accession>
<keyword evidence="8 11" id="KW-0460">Magnesium</keyword>
<keyword evidence="9 11" id="KW-0648">Protein biosynthesis</keyword>
<evidence type="ECO:0000256" key="10">
    <source>
        <dbReference type="ARBA" id="ARBA00023146"/>
    </source>
</evidence>
<gene>
    <name evidence="11" type="primary">pheS</name>
    <name evidence="13" type="ORF">P0O24_03320</name>
</gene>
<keyword evidence="4 11" id="KW-0436">Ligase</keyword>
<comment type="cofactor">
    <cofactor evidence="11">
        <name>Mg(2+)</name>
        <dbReference type="ChEBI" id="CHEBI:18420"/>
    </cofactor>
    <text evidence="11">Binds 2 magnesium ions per tetramer.</text>
</comment>
<dbReference type="NCBIfam" id="TIGR00468">
    <property type="entry name" value="pheS"/>
    <property type="match status" value="1"/>
</dbReference>
<dbReference type="GO" id="GO:0004826">
    <property type="term" value="F:phenylalanine-tRNA ligase activity"/>
    <property type="evidence" value="ECO:0007669"/>
    <property type="project" value="UniProtKB-EC"/>
</dbReference>
<comment type="subunit">
    <text evidence="11">Tetramer of two alpha and two beta subunits.</text>
</comment>
<evidence type="ECO:0000256" key="3">
    <source>
        <dbReference type="ARBA" id="ARBA00022490"/>
    </source>
</evidence>
<dbReference type="Gene3D" id="1.10.10.10">
    <property type="entry name" value="Winged helix-like DNA-binding domain superfamily/Winged helix DNA-binding domain"/>
    <property type="match status" value="1"/>
</dbReference>
<feature type="binding site" evidence="11">
    <location>
        <position position="440"/>
    </location>
    <ligand>
        <name>L-phenylalanine</name>
        <dbReference type="ChEBI" id="CHEBI:58095"/>
    </ligand>
</feature>
<feature type="domain" description="Aminoacyl-transfer RNA synthetases class-II family profile" evidence="12">
    <location>
        <begin position="264"/>
        <end position="514"/>
    </location>
</feature>
<dbReference type="PANTHER" id="PTHR11538:SF40">
    <property type="entry name" value="PHENYLALANINE--TRNA LIGASE ALPHA SUBUNIT"/>
    <property type="match status" value="1"/>
</dbReference>
<evidence type="ECO:0000313" key="14">
    <source>
        <dbReference type="Proteomes" id="UP001215956"/>
    </source>
</evidence>
<dbReference type="EMBL" id="JARFPL010000007">
    <property type="protein sequence ID" value="MDF0592611.1"/>
    <property type="molecule type" value="Genomic_DNA"/>
</dbReference>
<evidence type="ECO:0000313" key="13">
    <source>
        <dbReference type="EMBL" id="MDF0592611.1"/>
    </source>
</evidence>
<evidence type="ECO:0000256" key="6">
    <source>
        <dbReference type="ARBA" id="ARBA00022741"/>
    </source>
</evidence>
<dbReference type="Gene3D" id="3.30.930.10">
    <property type="entry name" value="Bira Bifunctional Protein, Domain 2"/>
    <property type="match status" value="1"/>
</dbReference>
<comment type="subcellular location">
    <subcellularLocation>
        <location evidence="1 11">Cytoplasm</location>
    </subcellularLocation>
</comment>
<dbReference type="SUPFAM" id="SSF55681">
    <property type="entry name" value="Class II aaRS and biotin synthetases"/>
    <property type="match status" value="1"/>
</dbReference>
<reference evidence="13 14" key="1">
    <citation type="submission" date="2023-03" db="EMBL/GenBank/DDBJ databases">
        <title>Whole genome sequencing of Methanotrichaceae archaeon M04Ac.</title>
        <authorList>
            <person name="Khomyakova M.A."/>
            <person name="Merkel A.Y."/>
            <person name="Slobodkin A.I."/>
        </authorList>
    </citation>
    <scope>NUCLEOTIDE SEQUENCE [LARGE SCALE GENOMIC DNA]</scope>
    <source>
        <strain evidence="13 14">M04Ac</strain>
    </source>
</reference>
<dbReference type="CDD" id="cd00496">
    <property type="entry name" value="PheRS_alpha_core"/>
    <property type="match status" value="1"/>
</dbReference>
<keyword evidence="5 11" id="KW-0479">Metal-binding</keyword>
<dbReference type="InterPro" id="IPR004529">
    <property type="entry name" value="Phe-tRNA-synth_IIc_asu"/>
</dbReference>
<feature type="binding site" evidence="11">
    <location>
        <position position="442"/>
    </location>
    <ligand>
        <name>Mg(2+)</name>
        <dbReference type="ChEBI" id="CHEBI:18420"/>
        <note>ligand shared with heterodimeric partner</note>
    </ligand>
</feature>
<dbReference type="Pfam" id="PF01409">
    <property type="entry name" value="tRNA-synt_2d"/>
    <property type="match status" value="1"/>
</dbReference>
<comment type="similarity">
    <text evidence="2 11">Belongs to the class-II aminoacyl-tRNA synthetase family. Phe-tRNA synthetase alpha subunit type 2 subfamily.</text>
</comment>
<keyword evidence="10 11" id="KW-0030">Aminoacyl-tRNA synthetase</keyword>
<dbReference type="InterPro" id="IPR036388">
    <property type="entry name" value="WH-like_DNA-bd_sf"/>
</dbReference>
<dbReference type="InterPro" id="IPR002319">
    <property type="entry name" value="Phenylalanyl-tRNA_Synthase"/>
</dbReference>
<dbReference type="PROSITE" id="PS50862">
    <property type="entry name" value="AA_TRNA_LIGASE_II"/>
    <property type="match status" value="1"/>
</dbReference>
<evidence type="ECO:0000256" key="5">
    <source>
        <dbReference type="ARBA" id="ARBA00022723"/>
    </source>
</evidence>
<dbReference type="PANTHER" id="PTHR11538">
    <property type="entry name" value="PHENYLALANYL-TRNA SYNTHETASE"/>
    <property type="match status" value="1"/>
</dbReference>
<keyword evidence="6 11" id="KW-0547">Nucleotide-binding</keyword>
<sequence length="519" mass="58307">MPSQEDKLSRLSPRDRQVLREIHEGLSDPKRIAERLGIKEVSVISSAEGLAEMGLVSLDKRVEEVYTLTEEGARYAEIGLPERRLLEIAGAEGVFLSEIKDPALKVGIGWLKKKGWANVEAGKITPKKDAPPGKDEEILAALSFQGETSGSALDEDALKVLKSRRLVESRAQKSWSFGATNEGVSVLKTKVGTSLKDSYDIQVGVSLEDSYDIISHINQITPDMIKSGVWQGKYVDYKGARYEVRPYDVALPAERVYPGKVHPYQRLLTRMREIMLEMGFTEIKGEIVQSSFWNFDALFQPQDHPAREMQDTFYLDTRANIPDYASVKEMHERGGDVGSTGWGGVWDPEVARREVLRTHTTSVTIKYLADHPKPPVKAFSIDRVYRREAIDPTHTPEFEQLEGVIMDEDLSFANLLGVLKEFYGKMGFDEVRFRPGYFPYTEPSVEPEVYIEGLGWVELGGAGVFRREVTAPFGIDHPVLAWGLGVGRLAMLRLGLKDLRLLYQSDVGWLRETPLSARM</sequence>
<protein>
    <recommendedName>
        <fullName evidence="11">Phenylalanine--tRNA ligase alpha subunit</fullName>
        <ecNumber evidence="11">6.1.1.20</ecNumber>
    </recommendedName>
    <alternativeName>
        <fullName evidence="11">Phenylalanyl-tRNA synthetase alpha subunit</fullName>
        <shortName evidence="11">PheRS</shortName>
    </alternativeName>
</protein>
<dbReference type="RefSeq" id="WP_316968343.1">
    <property type="nucleotide sequence ID" value="NZ_JARFPL010000007.1"/>
</dbReference>
<evidence type="ECO:0000256" key="9">
    <source>
        <dbReference type="ARBA" id="ARBA00022917"/>
    </source>
</evidence>
<evidence type="ECO:0000256" key="1">
    <source>
        <dbReference type="ARBA" id="ARBA00004496"/>
    </source>
</evidence>
<comment type="catalytic activity">
    <reaction evidence="11">
        <text>tRNA(Phe) + L-phenylalanine + ATP = L-phenylalanyl-tRNA(Phe) + AMP + diphosphate + H(+)</text>
        <dbReference type="Rhea" id="RHEA:19413"/>
        <dbReference type="Rhea" id="RHEA-COMP:9668"/>
        <dbReference type="Rhea" id="RHEA-COMP:9699"/>
        <dbReference type="ChEBI" id="CHEBI:15378"/>
        <dbReference type="ChEBI" id="CHEBI:30616"/>
        <dbReference type="ChEBI" id="CHEBI:33019"/>
        <dbReference type="ChEBI" id="CHEBI:58095"/>
        <dbReference type="ChEBI" id="CHEBI:78442"/>
        <dbReference type="ChEBI" id="CHEBI:78531"/>
        <dbReference type="ChEBI" id="CHEBI:456215"/>
        <dbReference type="EC" id="6.1.1.20"/>
    </reaction>
</comment>
<keyword evidence="3 11" id="KW-0963">Cytoplasm</keyword>
<evidence type="ECO:0000259" key="12">
    <source>
        <dbReference type="PROSITE" id="PS50862"/>
    </source>
</evidence>
<evidence type="ECO:0000256" key="11">
    <source>
        <dbReference type="HAMAP-Rule" id="MF_00282"/>
    </source>
</evidence>
<dbReference type="InterPro" id="IPR045864">
    <property type="entry name" value="aa-tRNA-synth_II/BPL/LPL"/>
</dbReference>
<evidence type="ECO:0000256" key="4">
    <source>
        <dbReference type="ARBA" id="ARBA00022598"/>
    </source>
</evidence>
<dbReference type="InterPro" id="IPR006195">
    <property type="entry name" value="aa-tRNA-synth_II"/>
</dbReference>
<feature type="binding site" evidence="11">
    <location>
        <position position="361"/>
    </location>
    <ligand>
        <name>L-phenylalanine</name>
        <dbReference type="ChEBI" id="CHEBI:58095"/>
    </ligand>
</feature>
<dbReference type="Proteomes" id="UP001215956">
    <property type="component" value="Unassembled WGS sequence"/>
</dbReference>
<evidence type="ECO:0000256" key="7">
    <source>
        <dbReference type="ARBA" id="ARBA00022840"/>
    </source>
</evidence>
<keyword evidence="14" id="KW-1185">Reference proteome</keyword>
<name>A0ABT5XD75_9EURY</name>
<feature type="binding site" evidence="11">
    <location>
        <begin position="400"/>
        <end position="402"/>
    </location>
    <ligand>
        <name>L-phenylalanine</name>
        <dbReference type="ChEBI" id="CHEBI:58095"/>
    </ligand>
</feature>
<dbReference type="HAMAP" id="MF_00282">
    <property type="entry name" value="Phe_tRNA_synth_alpha2"/>
    <property type="match status" value="1"/>
</dbReference>
<organism evidence="13 14">
    <name type="scientific">Candidatus Methanocrinis alkalitolerans</name>
    <dbReference type="NCBI Taxonomy" id="3033395"/>
    <lineage>
        <taxon>Archaea</taxon>
        <taxon>Methanobacteriati</taxon>
        <taxon>Methanobacteriota</taxon>
        <taxon>Stenosarchaea group</taxon>
        <taxon>Methanomicrobia</taxon>
        <taxon>Methanotrichales</taxon>
        <taxon>Methanotrichaceae</taxon>
        <taxon>Methanocrinis</taxon>
    </lineage>
</organism>
<evidence type="ECO:0000256" key="8">
    <source>
        <dbReference type="ARBA" id="ARBA00022842"/>
    </source>
</evidence>
<evidence type="ECO:0000256" key="2">
    <source>
        <dbReference type="ARBA" id="ARBA00006703"/>
    </source>
</evidence>
<feature type="binding site" evidence="11">
    <location>
        <position position="465"/>
    </location>
    <ligand>
        <name>L-phenylalanine</name>
        <dbReference type="ChEBI" id="CHEBI:58095"/>
    </ligand>
</feature>
<dbReference type="NCBIfam" id="NF003210">
    <property type="entry name" value="PRK04172.1"/>
    <property type="match status" value="1"/>
</dbReference>